<sequence>MPRQTKQPATNATDPIMAPQNSTLIHNDSTEGGTAATSAEELTNFSPILPPRNHHHHHHHRHHHHHHRNRSQQRHTANSHSPSAEDDDEGVPFVTSSPGEASGTVQSATTHTTSKDESAGGTKLTHTMTTVRPSTSRGGSFRGGIVVGPTDHRVTSSGDFTELQSLPAGWSGCEGAVGRPSVGTTHLRTCGTGRGTVKRELLDSIPFHSHTHGAKPIDLAESTSPESDGNGTVDTDTDAYEERPEDDPSGRQPSQPTATTAAGETDVPVTDIEIPIWIRGEARFVSGINGTTTCSNIIRALIDDEIQSGNYGPEDVAVSRDVSDYVIIERWREVEQVLAGDTRILSIWHAWGDAKNEVQFRLKINKTNLDKGAGGKENKSKKQKEKIGLINRMMRKVLKQGEAIQNHLSQISQKSTEKRQQEKFRKYVRKNCGKHLILENFLHDAAATGGGGHLSDVSVDGEPLVAEVRDTKDPAKVRRSTFPGKLLFSAKRGSSSAAGASKDRPEDRPGRVLKNVLFESSDQLADGTKTNEDELLLVIDHTSDSDSGIFTNNNNQALSRRDTLPKRPNFGSMVEIDRYAKDVDGPCEGPEHEELEEDVSSARRQQKYHRSKRRYDSLRCQHQSRGRDLEYALSEDDGVASSSGGGRSSADRDQELVELVNSNDDDGSGDEQDDQNFTPPVDDFEAGEQFELRKGTFNRTSFRFDLIRQEIDTKMAEMQHLLEHEEELLRRLKLKSAKFHAENQIYRSHIGLDFHVERLQQSIDRCAKEIIDIEQQLLETKMEIEEKSPLIDNLRALLEAQEAGGQCYRRPKDARQRAPPVQRYGMTTHFRTGSVDGVGPGALNADTSFTHTPQTVPTADGTGKGGCSSRNSLAAPKQANESVEFVDNIYEFCDNNQSFVV</sequence>
<feature type="compositionally biased region" description="Polar residues" evidence="2">
    <location>
        <begin position="1"/>
        <end position="46"/>
    </location>
</feature>
<evidence type="ECO:0000313" key="4">
    <source>
        <dbReference type="Proteomes" id="UP000075886"/>
    </source>
</evidence>
<keyword evidence="1" id="KW-0175">Coiled coil</keyword>
<feature type="compositionally biased region" description="Basic and acidic residues" evidence="2">
    <location>
        <begin position="240"/>
        <end position="249"/>
    </location>
</feature>
<dbReference type="PANTHER" id="PTHR15286">
    <property type="entry name" value="RAS-ASSOCIATING DOMAIN CONTAINING PROTEIN"/>
    <property type="match status" value="1"/>
</dbReference>
<feature type="compositionally biased region" description="Polar residues" evidence="2">
    <location>
        <begin position="221"/>
        <end position="234"/>
    </location>
</feature>
<feature type="compositionally biased region" description="Basic and acidic residues" evidence="2">
    <location>
        <begin position="501"/>
        <end position="510"/>
    </location>
</feature>
<evidence type="ECO:0000256" key="1">
    <source>
        <dbReference type="SAM" id="Coils"/>
    </source>
</evidence>
<dbReference type="SUPFAM" id="SSF54236">
    <property type="entry name" value="Ubiquitin-like"/>
    <property type="match status" value="1"/>
</dbReference>
<dbReference type="Proteomes" id="UP000075886">
    <property type="component" value="Unassembled WGS sequence"/>
</dbReference>
<dbReference type="VEuPathDB" id="VectorBase:AFAF016323"/>
<evidence type="ECO:0000313" key="3">
    <source>
        <dbReference type="EnsemblMetazoa" id="AFAF016323-PA"/>
    </source>
</evidence>
<protein>
    <recommendedName>
        <fullName evidence="5">Ras-associating domain-containing protein</fullName>
    </recommendedName>
</protein>
<reference evidence="4" key="1">
    <citation type="submission" date="2014-01" db="EMBL/GenBank/DDBJ databases">
        <title>The Genome Sequence of Anopheles farauti FAR1 (V2).</title>
        <authorList>
            <consortium name="The Broad Institute Genomics Platform"/>
            <person name="Neafsey D.E."/>
            <person name="Besansky N."/>
            <person name="Howell P."/>
            <person name="Walton C."/>
            <person name="Young S.K."/>
            <person name="Zeng Q."/>
            <person name="Gargeya S."/>
            <person name="Fitzgerald M."/>
            <person name="Haas B."/>
            <person name="Abouelleil A."/>
            <person name="Allen A.W."/>
            <person name="Alvarado L."/>
            <person name="Arachchi H.M."/>
            <person name="Berlin A.M."/>
            <person name="Chapman S.B."/>
            <person name="Gainer-Dewar J."/>
            <person name="Goldberg J."/>
            <person name="Griggs A."/>
            <person name="Gujja S."/>
            <person name="Hansen M."/>
            <person name="Howarth C."/>
            <person name="Imamovic A."/>
            <person name="Ireland A."/>
            <person name="Larimer J."/>
            <person name="McCowan C."/>
            <person name="Murphy C."/>
            <person name="Pearson M."/>
            <person name="Poon T.W."/>
            <person name="Priest M."/>
            <person name="Roberts A."/>
            <person name="Saif S."/>
            <person name="Shea T."/>
            <person name="Sisk P."/>
            <person name="Sykes S."/>
            <person name="Wortman J."/>
            <person name="Nusbaum C."/>
            <person name="Birren B."/>
        </authorList>
    </citation>
    <scope>NUCLEOTIDE SEQUENCE [LARGE SCALE GENOMIC DNA]</scope>
    <source>
        <strain evidence="4">FAR1</strain>
    </source>
</reference>
<feature type="compositionally biased region" description="Polar residues" evidence="2">
    <location>
        <begin position="251"/>
        <end position="262"/>
    </location>
</feature>
<feature type="region of interest" description="Disordered" evidence="2">
    <location>
        <begin position="545"/>
        <end position="683"/>
    </location>
</feature>
<dbReference type="InterPro" id="IPR029071">
    <property type="entry name" value="Ubiquitin-like_domsf"/>
</dbReference>
<dbReference type="EMBL" id="AXCN02000367">
    <property type="status" value="NOT_ANNOTATED_CDS"/>
    <property type="molecule type" value="Genomic_DNA"/>
</dbReference>
<feature type="compositionally biased region" description="Polar residues" evidence="2">
    <location>
        <begin position="94"/>
        <end position="112"/>
    </location>
</feature>
<feature type="region of interest" description="Disordered" evidence="2">
    <location>
        <begin position="849"/>
        <end position="873"/>
    </location>
</feature>
<dbReference type="PANTHER" id="PTHR15286:SF15">
    <property type="entry name" value="MERU, ISOFORM A"/>
    <property type="match status" value="1"/>
</dbReference>
<evidence type="ECO:0008006" key="5">
    <source>
        <dbReference type="Google" id="ProtNLM"/>
    </source>
</evidence>
<feature type="compositionally biased region" description="Basic and acidic residues" evidence="2">
    <location>
        <begin position="614"/>
        <end position="630"/>
    </location>
</feature>
<dbReference type="InterPro" id="IPR033593">
    <property type="entry name" value="N-RASSF"/>
</dbReference>
<keyword evidence="4" id="KW-1185">Reference proteome</keyword>
<feature type="compositionally biased region" description="Polar residues" evidence="2">
    <location>
        <begin position="124"/>
        <end position="138"/>
    </location>
</feature>
<feature type="compositionally biased region" description="Acidic residues" evidence="2">
    <location>
        <begin position="663"/>
        <end position="674"/>
    </location>
</feature>
<evidence type="ECO:0000256" key="2">
    <source>
        <dbReference type="SAM" id="MobiDB-lite"/>
    </source>
</evidence>
<feature type="region of interest" description="Disordered" evidence="2">
    <location>
        <begin position="1"/>
        <end position="146"/>
    </location>
</feature>
<feature type="compositionally biased region" description="Basic and acidic residues" evidence="2">
    <location>
        <begin position="575"/>
        <end position="592"/>
    </location>
</feature>
<organism evidence="3 4">
    <name type="scientific">Anopheles farauti</name>
    <dbReference type="NCBI Taxonomy" id="69004"/>
    <lineage>
        <taxon>Eukaryota</taxon>
        <taxon>Metazoa</taxon>
        <taxon>Ecdysozoa</taxon>
        <taxon>Arthropoda</taxon>
        <taxon>Hexapoda</taxon>
        <taxon>Insecta</taxon>
        <taxon>Pterygota</taxon>
        <taxon>Neoptera</taxon>
        <taxon>Endopterygota</taxon>
        <taxon>Diptera</taxon>
        <taxon>Nematocera</taxon>
        <taxon>Culicoidea</taxon>
        <taxon>Culicidae</taxon>
        <taxon>Anophelinae</taxon>
        <taxon>Anopheles</taxon>
    </lineage>
</organism>
<feature type="compositionally biased region" description="Low complexity" evidence="2">
    <location>
        <begin position="489"/>
        <end position="500"/>
    </location>
</feature>
<name>A0A182QT57_9DIPT</name>
<reference evidence="3" key="2">
    <citation type="submission" date="2020-05" db="UniProtKB">
        <authorList>
            <consortium name="EnsemblMetazoa"/>
        </authorList>
    </citation>
    <scope>IDENTIFICATION</scope>
    <source>
        <strain evidence="3">FAR1</strain>
    </source>
</reference>
<dbReference type="EnsemblMetazoa" id="AFAF016323-RA">
    <property type="protein sequence ID" value="AFAF016323-PA"/>
    <property type="gene ID" value="AFAF016323"/>
</dbReference>
<dbReference type="CDD" id="cd16123">
    <property type="entry name" value="RA_RASSF7_like"/>
    <property type="match status" value="1"/>
</dbReference>
<feature type="compositionally biased region" description="Basic residues" evidence="2">
    <location>
        <begin position="604"/>
        <end position="613"/>
    </location>
</feature>
<accession>A0A182QT57</accession>
<feature type="compositionally biased region" description="Basic residues" evidence="2">
    <location>
        <begin position="52"/>
        <end position="73"/>
    </location>
</feature>
<feature type="coiled-coil region" evidence="1">
    <location>
        <begin position="715"/>
        <end position="776"/>
    </location>
</feature>
<feature type="region of interest" description="Disordered" evidence="2">
    <location>
        <begin position="488"/>
        <end position="511"/>
    </location>
</feature>
<dbReference type="AlphaFoldDB" id="A0A182QT57"/>
<dbReference type="STRING" id="69004.A0A182QT57"/>
<feature type="compositionally biased region" description="Polar residues" evidence="2">
    <location>
        <begin position="545"/>
        <end position="558"/>
    </location>
</feature>
<dbReference type="Gene3D" id="3.10.20.90">
    <property type="entry name" value="Phosphatidylinositol 3-kinase Catalytic Subunit, Chain A, domain 1"/>
    <property type="match status" value="1"/>
</dbReference>
<proteinExistence type="predicted"/>
<feature type="region of interest" description="Disordered" evidence="2">
    <location>
        <begin position="208"/>
        <end position="266"/>
    </location>
</feature>